<dbReference type="EMBL" id="VGIR01000033">
    <property type="protein sequence ID" value="MBM3331538.1"/>
    <property type="molecule type" value="Genomic_DNA"/>
</dbReference>
<sequence length="774" mass="87685">MNSGCQSGLRTVRRARQLLALFAVIRGSTIAQVTAYDVRPVKSSLSGWTRTVPGQDYVSQLITCNFDSLSHVELFVGELGSDGGGYHVGAYEGGIELTGAQGVQHQPRSWVRFENWSERAAFTRGRQYEFRFTRSEKDSIHYHYDSACEYNYGHMIAPHPTLIPPSCDLAMRVYGRTKTVARSFWGGFAKLPPWNGWDKPNRRDSWRTYMSQTGWGTAPFDCNWEEHQPTSDAWHFEDTEAHISLIRATGAQPVGILVKSPLWGSSRQDSTWVPDGDSWIWGYGPVAYGASRNLWPDSGETNYYACWIDSLLNHADSVHTWIVWNEPNDTTNKSGSTGWWRRPNYLQYESGFDGLRGLCLLYMRMCYVANQRLRRNPAHAHDRLLVGAMHRDTFWNDTNLVSGVDWLDMCYKIAKDSNWGIFWDGVAVHPYQEQRPEFSPEDLEFSAETLRAVMRGHGDDDGELWNSEFGWNRRADGFPRAYDANNLCEAYVTSLSLSASLGAGGGYDRLCWWVPYWPSDSGGRKPVEWNWLWLQDDADPTDSVSLLPQSGYYAFKQSCAILVGRRFNRRVVTGDTAVDNHARIYEFEDTTTLQKRTWVCWADGDMKRSIRARLPVRTDQLAGESLAYSSKTPTFTPRVADDGWLSLDLNTRPIFIHEVGSPERPDLRVDSVRFVSENRSVRAWVTNHGTRATPVRSGRLAYPTWAVLKADGDSVGQAVWSKSAGENQGVDFGFELGRTELPDTVLLSVTVNPEQSFVELETDDNTGYTLIVEP</sequence>
<protein>
    <recommendedName>
        <fullName evidence="3">CARDB domain-containing protein</fullName>
    </recommendedName>
</protein>
<evidence type="ECO:0000313" key="2">
    <source>
        <dbReference type="Proteomes" id="UP000779900"/>
    </source>
</evidence>
<name>A0A937XH45_UNCW3</name>
<dbReference type="SUPFAM" id="SSF51445">
    <property type="entry name" value="(Trans)glycosidases"/>
    <property type="match status" value="1"/>
</dbReference>
<proteinExistence type="predicted"/>
<gene>
    <name evidence="1" type="ORF">FJY68_06755</name>
</gene>
<organism evidence="1 2">
    <name type="scientific">candidate division WOR-3 bacterium</name>
    <dbReference type="NCBI Taxonomy" id="2052148"/>
    <lineage>
        <taxon>Bacteria</taxon>
        <taxon>Bacteria division WOR-3</taxon>
    </lineage>
</organism>
<dbReference type="Gene3D" id="3.20.20.80">
    <property type="entry name" value="Glycosidases"/>
    <property type="match status" value="1"/>
</dbReference>
<reference evidence="1" key="1">
    <citation type="submission" date="2019-03" db="EMBL/GenBank/DDBJ databases">
        <title>Lake Tanganyika Metagenome-Assembled Genomes (MAGs).</title>
        <authorList>
            <person name="Tran P."/>
        </authorList>
    </citation>
    <scope>NUCLEOTIDE SEQUENCE</scope>
    <source>
        <strain evidence="1">K_DeepCast_150m_m2_040</strain>
    </source>
</reference>
<evidence type="ECO:0000313" key="1">
    <source>
        <dbReference type="EMBL" id="MBM3331538.1"/>
    </source>
</evidence>
<dbReference type="InterPro" id="IPR017853">
    <property type="entry name" value="GH"/>
</dbReference>
<evidence type="ECO:0008006" key="3">
    <source>
        <dbReference type="Google" id="ProtNLM"/>
    </source>
</evidence>
<dbReference type="Proteomes" id="UP000779900">
    <property type="component" value="Unassembled WGS sequence"/>
</dbReference>
<comment type="caution">
    <text evidence="1">The sequence shown here is derived from an EMBL/GenBank/DDBJ whole genome shotgun (WGS) entry which is preliminary data.</text>
</comment>
<dbReference type="AlphaFoldDB" id="A0A937XH45"/>
<accession>A0A937XH45</accession>